<name>A0AAW6EEY0_9FIRM</name>
<evidence type="ECO:0008006" key="5">
    <source>
        <dbReference type="Google" id="ProtNLM"/>
    </source>
</evidence>
<comment type="caution">
    <text evidence="3">The sequence shown here is derived from an EMBL/GenBank/DDBJ whole genome shotgun (WGS) entry which is preliminary data.</text>
</comment>
<dbReference type="Proteomes" id="UP001211015">
    <property type="component" value="Unassembled WGS sequence"/>
</dbReference>
<dbReference type="EMBL" id="JAQMLU010000008">
    <property type="protein sequence ID" value="MDB8749983.1"/>
    <property type="molecule type" value="Genomic_DNA"/>
</dbReference>
<reference evidence="3" key="1">
    <citation type="submission" date="2023-01" db="EMBL/GenBank/DDBJ databases">
        <title>Human gut microbiome strain richness.</title>
        <authorList>
            <person name="Chen-Liaw A."/>
        </authorList>
    </citation>
    <scope>NUCLEOTIDE SEQUENCE</scope>
    <source>
        <strain evidence="2">1001275st1_F4_1001275B_160808</strain>
        <strain evidence="3">D43st1_D9_D43t1_170807</strain>
    </source>
</reference>
<organism evidence="3 4">
    <name type="scientific">Ruminococcus bicirculans</name>
    <name type="common">ex Wegman et al. 2014</name>
    <dbReference type="NCBI Taxonomy" id="1160721"/>
    <lineage>
        <taxon>Bacteria</taxon>
        <taxon>Bacillati</taxon>
        <taxon>Bacillota</taxon>
        <taxon>Clostridia</taxon>
        <taxon>Eubacteriales</taxon>
        <taxon>Oscillospiraceae</taxon>
        <taxon>Ruminococcus</taxon>
    </lineage>
</organism>
<evidence type="ECO:0000313" key="4">
    <source>
        <dbReference type="Proteomes" id="UP001213042"/>
    </source>
</evidence>
<dbReference type="EMBL" id="JAQMLV010000005">
    <property type="protein sequence ID" value="MDB8744488.1"/>
    <property type="molecule type" value="Genomic_DNA"/>
</dbReference>
<sequence length="130" mass="14419">MKKIISLFMATIVAAVLPFTCSAEQIVNPNYIGTYWNTTKDISYIDIQSAKCYAIVVFSPADNQYIKGSTNNYSITDKSFTASFPNFSFVNSSGGFLSVANQSTVIVGNVSRNKKTHKTRIKVGNYNYEK</sequence>
<proteinExistence type="predicted"/>
<keyword evidence="1" id="KW-0732">Signal</keyword>
<evidence type="ECO:0000313" key="2">
    <source>
        <dbReference type="EMBL" id="MDB8744488.1"/>
    </source>
</evidence>
<dbReference type="RefSeq" id="WP_195220922.1">
    <property type="nucleotide sequence ID" value="NZ_JADMWL010000008.1"/>
</dbReference>
<gene>
    <name evidence="2" type="ORF">PNU62_05605</name>
    <name evidence="3" type="ORF">PNW00_05915</name>
</gene>
<dbReference type="Proteomes" id="UP001213042">
    <property type="component" value="Unassembled WGS sequence"/>
</dbReference>
<feature type="signal peptide" evidence="1">
    <location>
        <begin position="1"/>
        <end position="23"/>
    </location>
</feature>
<protein>
    <recommendedName>
        <fullName evidence="5">Secreted protein</fullName>
    </recommendedName>
</protein>
<accession>A0AAW6EEY0</accession>
<evidence type="ECO:0000256" key="1">
    <source>
        <dbReference type="SAM" id="SignalP"/>
    </source>
</evidence>
<dbReference type="AlphaFoldDB" id="A0AAW6EEY0"/>
<evidence type="ECO:0000313" key="3">
    <source>
        <dbReference type="EMBL" id="MDB8749983.1"/>
    </source>
</evidence>
<feature type="chain" id="PRO_5043296648" description="Secreted protein" evidence="1">
    <location>
        <begin position="24"/>
        <end position="130"/>
    </location>
</feature>